<sequence>MSATLPAFSAQRIPAMTSVPIREIHSLSSSATLRLILKAAYHEADDELCARVNYLENWQLYTNAGGLQPLKTLRFCELWAVDRSVFHSIMIETVRRRRSAMKEHLMRCERFRAISSEMLV</sequence>
<evidence type="ECO:0000313" key="2">
    <source>
        <dbReference type="Proteomes" id="UP001303046"/>
    </source>
</evidence>
<dbReference type="Proteomes" id="UP001303046">
    <property type="component" value="Unassembled WGS sequence"/>
</dbReference>
<dbReference type="EMBL" id="JAVFWL010000004">
    <property type="protein sequence ID" value="KAK6751265.1"/>
    <property type="molecule type" value="Genomic_DNA"/>
</dbReference>
<keyword evidence="2" id="KW-1185">Reference proteome</keyword>
<proteinExistence type="predicted"/>
<accession>A0ABR1DLC6</accession>
<protein>
    <submittedName>
        <fullName evidence="1">Uncharacterized protein</fullName>
    </submittedName>
</protein>
<gene>
    <name evidence="1" type="primary">Necator_chrIV.g16238</name>
    <name evidence="1" type="ORF">RB195_002942</name>
</gene>
<name>A0ABR1DLC6_NECAM</name>
<comment type="caution">
    <text evidence="1">The sequence shown here is derived from an EMBL/GenBank/DDBJ whole genome shotgun (WGS) entry which is preliminary data.</text>
</comment>
<reference evidence="1 2" key="1">
    <citation type="submission" date="2023-08" db="EMBL/GenBank/DDBJ databases">
        <title>A Necator americanus chromosomal reference genome.</title>
        <authorList>
            <person name="Ilik V."/>
            <person name="Petrzelkova K.J."/>
            <person name="Pardy F."/>
            <person name="Fuh T."/>
            <person name="Niatou-Singa F.S."/>
            <person name="Gouil Q."/>
            <person name="Baker L."/>
            <person name="Ritchie M.E."/>
            <person name="Jex A.R."/>
            <person name="Gazzola D."/>
            <person name="Li H."/>
            <person name="Toshio Fujiwara R."/>
            <person name="Zhan B."/>
            <person name="Aroian R.V."/>
            <person name="Pafco B."/>
            <person name="Schwarz E.M."/>
        </authorList>
    </citation>
    <scope>NUCLEOTIDE SEQUENCE [LARGE SCALE GENOMIC DNA]</scope>
    <source>
        <strain evidence="1 2">Aroian</strain>
        <tissue evidence="1">Whole animal</tissue>
    </source>
</reference>
<evidence type="ECO:0000313" key="1">
    <source>
        <dbReference type="EMBL" id="KAK6751265.1"/>
    </source>
</evidence>
<organism evidence="1 2">
    <name type="scientific">Necator americanus</name>
    <name type="common">Human hookworm</name>
    <dbReference type="NCBI Taxonomy" id="51031"/>
    <lineage>
        <taxon>Eukaryota</taxon>
        <taxon>Metazoa</taxon>
        <taxon>Ecdysozoa</taxon>
        <taxon>Nematoda</taxon>
        <taxon>Chromadorea</taxon>
        <taxon>Rhabditida</taxon>
        <taxon>Rhabditina</taxon>
        <taxon>Rhabditomorpha</taxon>
        <taxon>Strongyloidea</taxon>
        <taxon>Ancylostomatidae</taxon>
        <taxon>Bunostominae</taxon>
        <taxon>Necator</taxon>
    </lineage>
</organism>